<evidence type="ECO:0000313" key="1">
    <source>
        <dbReference type="EMBL" id="SNT65723.1"/>
    </source>
</evidence>
<name>A0A239PFD9_9ACTN</name>
<dbReference type="EMBL" id="FZPH01000025">
    <property type="protein sequence ID" value="SNT65723.1"/>
    <property type="molecule type" value="Genomic_DNA"/>
</dbReference>
<dbReference type="Proteomes" id="UP000198362">
    <property type="component" value="Unassembled WGS sequence"/>
</dbReference>
<evidence type="ECO:0000313" key="2">
    <source>
        <dbReference type="Proteomes" id="UP000198362"/>
    </source>
</evidence>
<gene>
    <name evidence="1" type="ORF">SAMN05421812_12566</name>
</gene>
<reference evidence="1 2" key="1">
    <citation type="submission" date="2017-06" db="EMBL/GenBank/DDBJ databases">
        <authorList>
            <person name="Kim H.J."/>
            <person name="Triplett B.A."/>
        </authorList>
    </citation>
    <scope>NUCLEOTIDE SEQUENCE [LARGE SCALE GENOMIC DNA]</scope>
    <source>
        <strain evidence="1 2">CGMCC 4.5593</strain>
    </source>
</reference>
<keyword evidence="2" id="KW-1185">Reference proteome</keyword>
<accession>A0A239PFD9</accession>
<sequence length="90" mass="10060">MLLGHVGLIPLTGEALGLEHIDPAVVKRVLGRTSRYPTKDERDAEALATYLRSYAGRWTPAPRPRPGDNADARVIDRISATLAGDRRWWR</sequence>
<dbReference type="AlphaFoldDB" id="A0A239PFD9"/>
<protein>
    <submittedName>
        <fullName evidence="1">Uncharacterized protein</fullName>
    </submittedName>
</protein>
<organism evidence="1 2">
    <name type="scientific">Asanoa hainanensis</name>
    <dbReference type="NCBI Taxonomy" id="560556"/>
    <lineage>
        <taxon>Bacteria</taxon>
        <taxon>Bacillati</taxon>
        <taxon>Actinomycetota</taxon>
        <taxon>Actinomycetes</taxon>
        <taxon>Micromonosporales</taxon>
        <taxon>Micromonosporaceae</taxon>
        <taxon>Asanoa</taxon>
    </lineage>
</organism>
<proteinExistence type="predicted"/>